<evidence type="ECO:0008006" key="5">
    <source>
        <dbReference type="Google" id="ProtNLM"/>
    </source>
</evidence>
<proteinExistence type="predicted"/>
<keyword evidence="4" id="KW-1185">Reference proteome</keyword>
<dbReference type="AlphaFoldDB" id="A0AAD5RFI4"/>
<organism evidence="3 4">
    <name type="scientific">Zalerion maritima</name>
    <dbReference type="NCBI Taxonomy" id="339359"/>
    <lineage>
        <taxon>Eukaryota</taxon>
        <taxon>Fungi</taxon>
        <taxon>Dikarya</taxon>
        <taxon>Ascomycota</taxon>
        <taxon>Pezizomycotina</taxon>
        <taxon>Sordariomycetes</taxon>
        <taxon>Lulworthiomycetidae</taxon>
        <taxon>Lulworthiales</taxon>
        <taxon>Lulworthiaceae</taxon>
        <taxon>Zalerion</taxon>
    </lineage>
</organism>
<feature type="transmembrane region" description="Helical" evidence="2">
    <location>
        <begin position="69"/>
        <end position="88"/>
    </location>
</feature>
<reference evidence="3" key="1">
    <citation type="submission" date="2022-07" db="EMBL/GenBank/DDBJ databases">
        <title>Draft genome sequence of Zalerion maritima ATCC 34329, a (micro)plastics degrading marine fungus.</title>
        <authorList>
            <person name="Paco A."/>
            <person name="Goncalves M.F.M."/>
            <person name="Rocha-Santos T.A.P."/>
            <person name="Alves A."/>
        </authorList>
    </citation>
    <scope>NUCLEOTIDE SEQUENCE</scope>
    <source>
        <strain evidence="3">ATCC 34329</strain>
    </source>
</reference>
<evidence type="ECO:0000313" key="3">
    <source>
        <dbReference type="EMBL" id="KAJ2891786.1"/>
    </source>
</evidence>
<name>A0AAD5RFI4_9PEZI</name>
<feature type="region of interest" description="Disordered" evidence="1">
    <location>
        <begin position="109"/>
        <end position="128"/>
    </location>
</feature>
<feature type="transmembrane region" description="Helical" evidence="2">
    <location>
        <begin position="36"/>
        <end position="57"/>
    </location>
</feature>
<evidence type="ECO:0000256" key="2">
    <source>
        <dbReference type="SAM" id="Phobius"/>
    </source>
</evidence>
<dbReference type="Proteomes" id="UP001201980">
    <property type="component" value="Unassembled WGS sequence"/>
</dbReference>
<evidence type="ECO:0000313" key="4">
    <source>
        <dbReference type="Proteomes" id="UP001201980"/>
    </source>
</evidence>
<evidence type="ECO:0000256" key="1">
    <source>
        <dbReference type="SAM" id="MobiDB-lite"/>
    </source>
</evidence>
<keyword evidence="2" id="KW-0472">Membrane</keyword>
<gene>
    <name evidence="3" type="ORF">MKZ38_010727</name>
</gene>
<keyword evidence="2" id="KW-0812">Transmembrane</keyword>
<comment type="caution">
    <text evidence="3">The sequence shown here is derived from an EMBL/GenBank/DDBJ whole genome shotgun (WGS) entry which is preliminary data.</text>
</comment>
<sequence length="128" mass="14852">MAMDMVKRKPRRPKTWTFFLPARLRSHFEFHPLTRELAVVTAMLLLIALLVFFVTHLPACIFRRIRTALVLYLAFVLAVAIALGTPTAQPPEEALEYFDGKREDVDVENGRMKESLKPQRKKPEVNFR</sequence>
<accession>A0AAD5RFI4</accession>
<keyword evidence="2" id="KW-1133">Transmembrane helix</keyword>
<dbReference type="EMBL" id="JAKWBI020000990">
    <property type="protein sequence ID" value="KAJ2891786.1"/>
    <property type="molecule type" value="Genomic_DNA"/>
</dbReference>
<protein>
    <recommendedName>
        <fullName evidence="5">Transmembrane protein</fullName>
    </recommendedName>
</protein>